<dbReference type="AlphaFoldDB" id="A0A9X4LHP3"/>
<feature type="transmembrane region" description="Helical" evidence="1">
    <location>
        <begin position="47"/>
        <end position="68"/>
    </location>
</feature>
<evidence type="ECO:0000256" key="1">
    <source>
        <dbReference type="SAM" id="Phobius"/>
    </source>
</evidence>
<gene>
    <name evidence="2" type="ORF">EXJ73_14750</name>
</gene>
<accession>A0A9X4LHP3</accession>
<comment type="caution">
    <text evidence="2">The sequence shown here is derived from an EMBL/GenBank/DDBJ whole genome shotgun (WGS) entry which is preliminary data.</text>
</comment>
<protein>
    <submittedName>
        <fullName evidence="2">Uncharacterized protein</fullName>
    </submittedName>
</protein>
<keyword evidence="1" id="KW-0472">Membrane</keyword>
<proteinExistence type="predicted"/>
<sequence>MIVFVQREPRPDAPYWSGRRWLAALDAVAWPLAGAMLVLQIPGAGRGAGMVIFVAALFALFRLCGALFANHRYWFTTWWVARAAALLFLVGLVMKLAFWVAAGH</sequence>
<keyword evidence="3" id="KW-1185">Reference proteome</keyword>
<evidence type="ECO:0000313" key="2">
    <source>
        <dbReference type="EMBL" id="MDG0863722.1"/>
    </source>
</evidence>
<name>A0A9X4LHP3_9BURK</name>
<organism evidence="2 3">
    <name type="scientific">Pelomonas aquatica</name>
    <dbReference type="NCBI Taxonomy" id="431058"/>
    <lineage>
        <taxon>Bacteria</taxon>
        <taxon>Pseudomonadati</taxon>
        <taxon>Pseudomonadota</taxon>
        <taxon>Betaproteobacteria</taxon>
        <taxon>Burkholderiales</taxon>
        <taxon>Sphaerotilaceae</taxon>
        <taxon>Roseateles</taxon>
    </lineage>
</organism>
<keyword evidence="1" id="KW-1133">Transmembrane helix</keyword>
<evidence type="ECO:0000313" key="3">
    <source>
        <dbReference type="Proteomes" id="UP001152766"/>
    </source>
</evidence>
<dbReference type="EMBL" id="SGUG01000021">
    <property type="protein sequence ID" value="MDG0863722.1"/>
    <property type="molecule type" value="Genomic_DNA"/>
</dbReference>
<feature type="transmembrane region" description="Helical" evidence="1">
    <location>
        <begin position="80"/>
        <end position="102"/>
    </location>
</feature>
<keyword evidence="1" id="KW-0812">Transmembrane</keyword>
<feature type="transmembrane region" description="Helical" evidence="1">
    <location>
        <begin position="21"/>
        <end position="41"/>
    </location>
</feature>
<dbReference type="Proteomes" id="UP001152766">
    <property type="component" value="Unassembled WGS sequence"/>
</dbReference>
<reference evidence="2" key="1">
    <citation type="submission" date="2019-02" db="EMBL/GenBank/DDBJ databases">
        <title>Draft genome of the type strain Pelomonas aquatica CCUG 52575T.</title>
        <authorList>
            <person name="Gomila M."/>
            <person name="Lalucat J."/>
        </authorList>
    </citation>
    <scope>NUCLEOTIDE SEQUENCE</scope>
    <source>
        <strain evidence="2">CCUG 52575</strain>
    </source>
</reference>